<dbReference type="SUPFAM" id="SSF53822">
    <property type="entry name" value="Periplasmic binding protein-like I"/>
    <property type="match status" value="1"/>
</dbReference>
<evidence type="ECO:0000259" key="6">
    <source>
        <dbReference type="Pfam" id="PF13458"/>
    </source>
</evidence>
<comment type="similarity">
    <text evidence="1">Belongs to the leucine-binding protein family.</text>
</comment>
<dbReference type="PRINTS" id="PR00337">
    <property type="entry name" value="LEUILEVALBP"/>
</dbReference>
<keyword evidence="2" id="KW-0813">Transport</keyword>
<evidence type="ECO:0000313" key="7">
    <source>
        <dbReference type="EMBL" id="MFC7600903.1"/>
    </source>
</evidence>
<protein>
    <submittedName>
        <fullName evidence="7">ABC transporter substrate-binding protein</fullName>
    </submittedName>
</protein>
<proteinExistence type="inferred from homology"/>
<dbReference type="PANTHER" id="PTHR30483">
    <property type="entry name" value="LEUCINE-SPECIFIC-BINDING PROTEIN"/>
    <property type="match status" value="1"/>
</dbReference>
<dbReference type="InterPro" id="IPR000709">
    <property type="entry name" value="Leu_Ile_Val-bd"/>
</dbReference>
<keyword evidence="3 5" id="KW-0732">Signal</keyword>
<name>A0ABW2SXV3_9ACTN</name>
<dbReference type="Pfam" id="PF13458">
    <property type="entry name" value="Peripla_BP_6"/>
    <property type="match status" value="1"/>
</dbReference>
<dbReference type="Proteomes" id="UP001596514">
    <property type="component" value="Unassembled WGS sequence"/>
</dbReference>
<sequence>MARSPFLRPRTPIRAITAVAVTGALAALTACSSSTSPDASAAETGGAAGTKEIQIGLLAPLTGALASDGLGMKQGAELAVKQLNEAGGVNGYTFKLKVVDVQSQSNDAVTKGVQTLTDDESVKAVVTGYASTSNFEIDEFAAAEKVYLIGGNTAQTQAIIEKDPAKYPTVWSITPDYDAYGTEPVDLAESWAEQGLWKPRNKSAFIVRSDNPYSENIADGLVKHFKAKGWSIAGQEKVPFGTVNDWGTVLGKIRSADPDFIVNTDYQVSNEASFLQQFLQKPTESLVFMQYGPNQPQFFELTKQQAEGVLFNNLAGMVPSPGYAPAAQLQKDWQAAYGTDNVDPQGVMTYVETMIYADALREVGDPDDAPAIGAAIGKSDSERASGRIVFDQTTHLAKQGDDYVPLQSFQFQDEKRVLIAPEKYKSGSFQLPPWMKK</sequence>
<dbReference type="EMBL" id="JBHTEE010000001">
    <property type="protein sequence ID" value="MFC7600903.1"/>
    <property type="molecule type" value="Genomic_DNA"/>
</dbReference>
<evidence type="ECO:0000256" key="2">
    <source>
        <dbReference type="ARBA" id="ARBA00022448"/>
    </source>
</evidence>
<dbReference type="RefSeq" id="WP_343967842.1">
    <property type="nucleotide sequence ID" value="NZ_BAAAGK010000063.1"/>
</dbReference>
<evidence type="ECO:0000313" key="8">
    <source>
        <dbReference type="Proteomes" id="UP001596514"/>
    </source>
</evidence>
<dbReference type="PROSITE" id="PS51257">
    <property type="entry name" value="PROKAR_LIPOPROTEIN"/>
    <property type="match status" value="1"/>
</dbReference>
<dbReference type="InterPro" id="IPR028082">
    <property type="entry name" value="Peripla_BP_I"/>
</dbReference>
<keyword evidence="8" id="KW-1185">Reference proteome</keyword>
<evidence type="ECO:0000256" key="5">
    <source>
        <dbReference type="SAM" id="SignalP"/>
    </source>
</evidence>
<evidence type="ECO:0000256" key="3">
    <source>
        <dbReference type="ARBA" id="ARBA00022729"/>
    </source>
</evidence>
<organism evidence="7 8">
    <name type="scientific">Streptosporangium amethystogenes subsp. fukuiense</name>
    <dbReference type="NCBI Taxonomy" id="698418"/>
    <lineage>
        <taxon>Bacteria</taxon>
        <taxon>Bacillati</taxon>
        <taxon>Actinomycetota</taxon>
        <taxon>Actinomycetes</taxon>
        <taxon>Streptosporangiales</taxon>
        <taxon>Streptosporangiaceae</taxon>
        <taxon>Streptosporangium</taxon>
    </lineage>
</organism>
<dbReference type="Gene3D" id="3.40.50.2300">
    <property type="match status" value="2"/>
</dbReference>
<feature type="chain" id="PRO_5045497070" evidence="5">
    <location>
        <begin position="42"/>
        <end position="437"/>
    </location>
</feature>
<reference evidence="8" key="1">
    <citation type="journal article" date="2019" name="Int. J. Syst. Evol. Microbiol.">
        <title>The Global Catalogue of Microorganisms (GCM) 10K type strain sequencing project: providing services to taxonomists for standard genome sequencing and annotation.</title>
        <authorList>
            <consortium name="The Broad Institute Genomics Platform"/>
            <consortium name="The Broad Institute Genome Sequencing Center for Infectious Disease"/>
            <person name="Wu L."/>
            <person name="Ma J."/>
        </authorList>
    </citation>
    <scope>NUCLEOTIDE SEQUENCE [LARGE SCALE GENOMIC DNA]</scope>
    <source>
        <strain evidence="8">JCM 10083</strain>
    </source>
</reference>
<feature type="domain" description="Leucine-binding protein" evidence="6">
    <location>
        <begin position="52"/>
        <end position="399"/>
    </location>
</feature>
<keyword evidence="4" id="KW-0029">Amino-acid transport</keyword>
<dbReference type="InterPro" id="IPR051010">
    <property type="entry name" value="BCAA_transport"/>
</dbReference>
<dbReference type="InterPro" id="IPR028081">
    <property type="entry name" value="Leu-bd"/>
</dbReference>
<gene>
    <name evidence="7" type="ORF">ACFQVD_12435</name>
</gene>
<accession>A0ABW2SXV3</accession>
<dbReference type="PANTHER" id="PTHR30483:SF6">
    <property type="entry name" value="PERIPLASMIC BINDING PROTEIN OF ABC TRANSPORTER FOR NATURAL AMINO ACIDS"/>
    <property type="match status" value="1"/>
</dbReference>
<feature type="signal peptide" evidence="5">
    <location>
        <begin position="1"/>
        <end position="41"/>
    </location>
</feature>
<comment type="caution">
    <text evidence="7">The sequence shown here is derived from an EMBL/GenBank/DDBJ whole genome shotgun (WGS) entry which is preliminary data.</text>
</comment>
<evidence type="ECO:0000256" key="1">
    <source>
        <dbReference type="ARBA" id="ARBA00010062"/>
    </source>
</evidence>
<evidence type="ECO:0000256" key="4">
    <source>
        <dbReference type="ARBA" id="ARBA00022970"/>
    </source>
</evidence>